<dbReference type="Gene3D" id="3.40.109.10">
    <property type="entry name" value="NADH Oxidase"/>
    <property type="match status" value="1"/>
</dbReference>
<dbReference type="EMBL" id="CP097899">
    <property type="protein sequence ID" value="URN94926.1"/>
    <property type="molecule type" value="Genomic_DNA"/>
</dbReference>
<sequence>MSLNHIKEIEVQNVTSYNEEALAIRQPKHEVSPLFINRWSTRAFEPYEISEEEMNTILEAASYAPSANNFQPWRFFVATTAEQKALFEQFILPRNAVWSHKASAYILLAGDTSLPEGKTNNNHAFDSGAAWASIAFQAKMLGLSTRAMGGYDREQAKQLLAMPENFVPHVVIAIGKPGSIDQLDESFHKVNGPTPRKSLDELVISYNVE</sequence>
<dbReference type="PANTHER" id="PTHR43673">
    <property type="entry name" value="NAD(P)H NITROREDUCTASE YDGI-RELATED"/>
    <property type="match status" value="1"/>
</dbReference>
<name>A0A9J6ZFK3_9BACL</name>
<dbReference type="PANTHER" id="PTHR43673:SF10">
    <property type="entry name" value="NADH DEHYDROGENASE_NAD(P)H NITROREDUCTASE XCC3605-RELATED"/>
    <property type="match status" value="1"/>
</dbReference>
<evidence type="ECO:0000313" key="4">
    <source>
        <dbReference type="EMBL" id="URN94926.1"/>
    </source>
</evidence>
<dbReference type="KEGG" id="plig:NAG76_01320"/>
<organism evidence="4 5">
    <name type="scientific">Candidatus Pristimantibacillus lignocellulolyticus</name>
    <dbReference type="NCBI Taxonomy" id="2994561"/>
    <lineage>
        <taxon>Bacteria</taxon>
        <taxon>Bacillati</taxon>
        <taxon>Bacillota</taxon>
        <taxon>Bacilli</taxon>
        <taxon>Bacillales</taxon>
        <taxon>Paenibacillaceae</taxon>
        <taxon>Candidatus Pristimantibacillus</taxon>
    </lineage>
</organism>
<dbReference type="SUPFAM" id="SSF55469">
    <property type="entry name" value="FMN-dependent nitroreductase-like"/>
    <property type="match status" value="1"/>
</dbReference>
<evidence type="ECO:0000313" key="5">
    <source>
        <dbReference type="Proteomes" id="UP001056756"/>
    </source>
</evidence>
<dbReference type="InterPro" id="IPR029479">
    <property type="entry name" value="Nitroreductase"/>
</dbReference>
<dbReference type="Pfam" id="PF00881">
    <property type="entry name" value="Nitroreductase"/>
    <property type="match status" value="1"/>
</dbReference>
<dbReference type="CDD" id="cd02138">
    <property type="entry name" value="TdsD-like"/>
    <property type="match status" value="1"/>
</dbReference>
<proteinExistence type="inferred from homology"/>
<dbReference type="InterPro" id="IPR000415">
    <property type="entry name" value="Nitroreductase-like"/>
</dbReference>
<dbReference type="AlphaFoldDB" id="A0A9J6ZFK3"/>
<protein>
    <submittedName>
        <fullName evidence="4">Nitroreductase family protein</fullName>
    </submittedName>
</protein>
<evidence type="ECO:0000259" key="3">
    <source>
        <dbReference type="Pfam" id="PF00881"/>
    </source>
</evidence>
<gene>
    <name evidence="4" type="ORF">NAG76_01320</name>
</gene>
<keyword evidence="2" id="KW-0560">Oxidoreductase</keyword>
<reference evidence="4" key="1">
    <citation type="submission" date="2022-05" db="EMBL/GenBank/DDBJ databases">
        <title>Novel bacterial taxa in a minimal lignocellulolytic consortium and its capacity to transform plastics disclosed by genome-resolved metagenomics.</title>
        <authorList>
            <person name="Rodriguez C.A.D."/>
            <person name="Diaz-Garcia L."/>
            <person name="Herrera K."/>
            <person name="Tarazona N.A."/>
            <person name="Sproer C."/>
            <person name="Overmann J."/>
            <person name="Jimenez D.J."/>
        </authorList>
    </citation>
    <scope>NUCLEOTIDE SEQUENCE</scope>
    <source>
        <strain evidence="4">MAG5</strain>
    </source>
</reference>
<evidence type="ECO:0000256" key="1">
    <source>
        <dbReference type="ARBA" id="ARBA00007118"/>
    </source>
</evidence>
<comment type="similarity">
    <text evidence="1">Belongs to the nitroreductase family.</text>
</comment>
<feature type="domain" description="Nitroreductase" evidence="3">
    <location>
        <begin position="37"/>
        <end position="91"/>
    </location>
</feature>
<accession>A0A9J6ZFK3</accession>
<evidence type="ECO:0000256" key="2">
    <source>
        <dbReference type="ARBA" id="ARBA00023002"/>
    </source>
</evidence>
<dbReference type="Proteomes" id="UP001056756">
    <property type="component" value="Chromosome"/>
</dbReference>
<dbReference type="GO" id="GO:0016491">
    <property type="term" value="F:oxidoreductase activity"/>
    <property type="evidence" value="ECO:0007669"/>
    <property type="project" value="UniProtKB-KW"/>
</dbReference>